<feature type="compositionally biased region" description="Polar residues" evidence="8">
    <location>
        <begin position="364"/>
        <end position="380"/>
    </location>
</feature>
<dbReference type="InterPro" id="IPR003137">
    <property type="entry name" value="PA_domain"/>
</dbReference>
<feature type="compositionally biased region" description="Polar residues" evidence="8">
    <location>
        <begin position="149"/>
        <end position="163"/>
    </location>
</feature>
<feature type="region of interest" description="Disordered" evidence="8">
    <location>
        <begin position="110"/>
        <end position="390"/>
    </location>
</feature>
<sequence>MQYLWIIITLLAAFGLAAPGRNPKIATPNARRLASKGTNPKIAALDARRLAPPGSNPKDPFPNPQLASPEGSGGPKVEPIHAPPPPAGYASLWTPLPHWTPRILRVALRGTNPKNASPKAHSVYPRGTNPKTAVHIFESPVVARRGTNPKATSPNTQSMSARGTNPKADTPNSHSHLVSPRGTNPKVGAPKSHLLSPRGTNPKITSLNSRSVSPRGGTNPKAESPNAKWLETESPGEYLSSRGTNPKSGSPKSHAMSSRGTNPTIESPSVQLLDDDDPSIHLEARGTNPKMASPKPRLVSSRGTDPESKLPQVQGLEDEASWPDSHLMFSRGTNPKAESPRSQLVEDDAPGILASRGTNPKIASPNSHVMTSRGTNSKAKSPTARMHEDNGDAPEVLRARGANPKIASPNSHCASPRGTNPKPPGSLIFKLHSRADVDSVARVMEALGGRVRRRLDYSAFKAVSADLPSQDAVEQVTKMPSVTGTWPIKEERSSTDWLRRASTGADNAKELTKRQLPVVSLGDERSANVTLTSHIASQVDKLHARGLTGKGFTIAIVDSSVAWAHTALGGCVGAGCVAHFGNVHNGTVPAPRDANDHGPAANLSDIVLAQADTHPLGYSGVAPGAKVRLYAPSRNRRHTLYLDDVLDGIYRAYGDGADIIVVSNHASQGGWPQSPFAAAVADLAARGVVVIVGAGDGGQQGMFSQSDPSAAAGAISVGTMGNSVQASVAEAGEARYVVSRPDDLSPHEVAFDYFPTRYMYNREFRSTPKKVYSTVRHDALAGDACEPLPETTPDLRNKIVLVPTGGCDVLVKVRHVASKGAEAVLLYPGSEAPLPTRLDLSEEDDTLPTIGMVKSCTAEDIINAIKTGSRVDVTLPDPGKPTRWVYFTQPVEAAISDKTSWGPSWDLGLKPQLLAVGESILTATPTGYSLRSGSALAAAFVAGAVALLGEARGSLDPAVVQSLLVSNSQPQPLRTANGFMPYLAPVAQQGGGLLRAYDAAYCTTILTPSSLNFNDTESDVRGIDFVIQNGATIEVVYTLAHFPALTAYAFHSDGQLDGFPKRGPETVPSFARLFLNHTTVTVPAGKSVTVRVMASDPKGLDASRLPVWSGYISINGSDGSSLFLPYQGIAGSIRKRRVLSADSVDLWEGGVNRGQSSGLVATFSRSGDLFRKPSGYDFGFAITPDAGISQIQAYVATVPSGPGHATSQPNSTAHTAPTERQLHGFPQFWKPKDVNFFTWDGMLDSGEYVPEGEYKFVVRALRIFGHADDARDWDTSDSAPFHVKYNST</sequence>
<keyword evidence="2" id="KW-0964">Secreted</keyword>
<dbReference type="Proteomes" id="UP001287286">
    <property type="component" value="Unassembled WGS sequence"/>
</dbReference>
<gene>
    <name evidence="13" type="ORF">Purlil1_3313</name>
</gene>
<feature type="domain" description="C5a peptidase/Subtilisin-like protease SBT2-like Fn3-like" evidence="12">
    <location>
        <begin position="1012"/>
        <end position="1126"/>
    </location>
</feature>
<keyword evidence="14" id="KW-1185">Reference proteome</keyword>
<evidence type="ECO:0000259" key="11">
    <source>
        <dbReference type="Pfam" id="PF02225"/>
    </source>
</evidence>
<feature type="compositionally biased region" description="Polar residues" evidence="8">
    <location>
        <begin position="198"/>
        <end position="212"/>
    </location>
</feature>
<evidence type="ECO:0000256" key="6">
    <source>
        <dbReference type="ARBA" id="ARBA00022825"/>
    </source>
</evidence>
<evidence type="ECO:0000256" key="9">
    <source>
        <dbReference type="SAM" id="SignalP"/>
    </source>
</evidence>
<feature type="chain" id="PRO_5047285997" evidence="9">
    <location>
        <begin position="18"/>
        <end position="1288"/>
    </location>
</feature>
<dbReference type="InterPro" id="IPR050131">
    <property type="entry name" value="Peptidase_S8_subtilisin-like"/>
</dbReference>
<comment type="caution">
    <text evidence="13">The sequence shown here is derived from an EMBL/GenBank/DDBJ whole genome shotgun (WGS) entry which is preliminary data.</text>
</comment>
<dbReference type="PRINTS" id="PR00723">
    <property type="entry name" value="SUBTILISIN"/>
</dbReference>
<feature type="domain" description="PA" evidence="11">
    <location>
        <begin position="782"/>
        <end position="852"/>
    </location>
</feature>
<evidence type="ECO:0000256" key="8">
    <source>
        <dbReference type="SAM" id="MobiDB-lite"/>
    </source>
</evidence>
<keyword evidence="6" id="KW-0720">Serine protease</keyword>
<feature type="region of interest" description="Disordered" evidence="8">
    <location>
        <begin position="1199"/>
        <end position="1218"/>
    </location>
</feature>
<dbReference type="PROSITE" id="PS51892">
    <property type="entry name" value="SUBTILASE"/>
    <property type="match status" value="1"/>
</dbReference>
<comment type="caution">
    <text evidence="7">Lacks conserved residue(s) required for the propagation of feature annotation.</text>
</comment>
<organism evidence="13 14">
    <name type="scientific">Purpureocillium lilacinum</name>
    <name type="common">Paecilomyces lilacinus</name>
    <dbReference type="NCBI Taxonomy" id="33203"/>
    <lineage>
        <taxon>Eukaryota</taxon>
        <taxon>Fungi</taxon>
        <taxon>Dikarya</taxon>
        <taxon>Ascomycota</taxon>
        <taxon>Pezizomycotina</taxon>
        <taxon>Sordariomycetes</taxon>
        <taxon>Hypocreomycetidae</taxon>
        <taxon>Hypocreales</taxon>
        <taxon>Ophiocordycipitaceae</taxon>
        <taxon>Purpureocillium</taxon>
    </lineage>
</organism>
<dbReference type="InterPro" id="IPR000209">
    <property type="entry name" value="Peptidase_S8/S53_dom"/>
</dbReference>
<dbReference type="PANTHER" id="PTHR43806">
    <property type="entry name" value="PEPTIDASE S8"/>
    <property type="match status" value="1"/>
</dbReference>
<keyword evidence="4 9" id="KW-0732">Signal</keyword>
<dbReference type="Gene3D" id="3.40.50.200">
    <property type="entry name" value="Peptidase S8/S53 domain"/>
    <property type="match status" value="2"/>
</dbReference>
<feature type="region of interest" description="Disordered" evidence="8">
    <location>
        <begin position="49"/>
        <end position="83"/>
    </location>
</feature>
<comment type="similarity">
    <text evidence="1 7">Belongs to the peptidase S8 family.</text>
</comment>
<keyword evidence="3" id="KW-0645">Protease</keyword>
<feature type="domain" description="Peptidase S8/S53" evidence="10">
    <location>
        <begin position="549"/>
        <end position="968"/>
    </location>
</feature>
<evidence type="ECO:0000256" key="3">
    <source>
        <dbReference type="ARBA" id="ARBA00022670"/>
    </source>
</evidence>
<dbReference type="EMBL" id="JAWRVI010000009">
    <property type="protein sequence ID" value="KAK4092060.1"/>
    <property type="molecule type" value="Genomic_DNA"/>
</dbReference>
<dbReference type="Pfam" id="PF02225">
    <property type="entry name" value="PA"/>
    <property type="match status" value="1"/>
</dbReference>
<keyword evidence="5" id="KW-0378">Hydrolase</keyword>
<reference evidence="13 14" key="1">
    <citation type="journal article" date="2024" name="Microbiol. Resour. Announc.">
        <title>Genome annotations for the ascomycete fungi Trichoderma harzianum, Trichoderma aggressivum, and Purpureocillium lilacinum.</title>
        <authorList>
            <person name="Beijen E.P.W."/>
            <person name="Ohm R.A."/>
        </authorList>
    </citation>
    <scope>NUCLEOTIDE SEQUENCE [LARGE SCALE GENOMIC DNA]</scope>
    <source>
        <strain evidence="13 14">CBS 150709</strain>
    </source>
</reference>
<dbReference type="SUPFAM" id="SSF52743">
    <property type="entry name" value="Subtilisin-like"/>
    <property type="match status" value="1"/>
</dbReference>
<evidence type="ECO:0000256" key="5">
    <source>
        <dbReference type="ARBA" id="ARBA00022801"/>
    </source>
</evidence>
<name>A0ABR0C761_PURLI</name>
<evidence type="ECO:0000313" key="13">
    <source>
        <dbReference type="EMBL" id="KAK4092060.1"/>
    </source>
</evidence>
<dbReference type="Gene3D" id="3.50.30.30">
    <property type="match status" value="1"/>
</dbReference>
<feature type="compositionally biased region" description="Polar residues" evidence="8">
    <location>
        <begin position="1205"/>
        <end position="1215"/>
    </location>
</feature>
<proteinExistence type="inferred from homology"/>
<dbReference type="PANTHER" id="PTHR43806:SF11">
    <property type="entry name" value="CEREVISIN-RELATED"/>
    <property type="match status" value="1"/>
</dbReference>
<feature type="signal peptide" evidence="9">
    <location>
        <begin position="1"/>
        <end position="17"/>
    </location>
</feature>
<dbReference type="InterPro" id="IPR036852">
    <property type="entry name" value="Peptidase_S8/S53_dom_sf"/>
</dbReference>
<keyword evidence="2" id="KW-0134">Cell wall</keyword>
<feature type="compositionally biased region" description="Polar residues" evidence="8">
    <location>
        <begin position="241"/>
        <end position="270"/>
    </location>
</feature>
<dbReference type="Pfam" id="PF06280">
    <property type="entry name" value="fn3_5"/>
    <property type="match status" value="1"/>
</dbReference>
<evidence type="ECO:0000259" key="12">
    <source>
        <dbReference type="Pfam" id="PF06280"/>
    </source>
</evidence>
<dbReference type="InterPro" id="IPR015500">
    <property type="entry name" value="Peptidase_S8_subtilisin-rel"/>
</dbReference>
<evidence type="ECO:0000256" key="1">
    <source>
        <dbReference type="ARBA" id="ARBA00011073"/>
    </source>
</evidence>
<evidence type="ECO:0000256" key="4">
    <source>
        <dbReference type="ARBA" id="ARBA00022729"/>
    </source>
</evidence>
<evidence type="ECO:0000313" key="14">
    <source>
        <dbReference type="Proteomes" id="UP001287286"/>
    </source>
</evidence>
<accession>A0ABR0C761</accession>
<dbReference type="InterPro" id="IPR010435">
    <property type="entry name" value="C5a/SBT2-like_Fn3"/>
</dbReference>
<evidence type="ECO:0000256" key="2">
    <source>
        <dbReference type="ARBA" id="ARBA00022512"/>
    </source>
</evidence>
<evidence type="ECO:0000259" key="10">
    <source>
        <dbReference type="Pfam" id="PF00082"/>
    </source>
</evidence>
<evidence type="ECO:0000256" key="7">
    <source>
        <dbReference type="PROSITE-ProRule" id="PRU01240"/>
    </source>
</evidence>
<dbReference type="Pfam" id="PF00082">
    <property type="entry name" value="Peptidase_S8"/>
    <property type="match status" value="1"/>
</dbReference>
<protein>
    <submittedName>
        <fullName evidence="13">Uncharacterized protein</fullName>
    </submittedName>
</protein>